<dbReference type="AlphaFoldDB" id="A0A7U3URA7"/>
<dbReference type="RefSeq" id="WP_202233562.1">
    <property type="nucleotide sequence ID" value="NZ_AP018365.1"/>
</dbReference>
<proteinExistence type="predicted"/>
<keyword evidence="3" id="KW-1185">Reference proteome</keyword>
<dbReference type="KEGG" id="arev:RVR_2901"/>
<reference evidence="2 3" key="2">
    <citation type="journal article" date="2011" name="J. Antibiot.">
        <title>Furaquinocins I and J: novel polyketide isoprenoid hybrid compounds from Streptomyces reveromyceticus SN-593.</title>
        <authorList>
            <person name="Panthee S."/>
            <person name="Takahashi S."/>
            <person name="Takagi H."/>
            <person name="Nogawa T."/>
            <person name="Oowada E."/>
            <person name="Uramoto M."/>
            <person name="Osada H."/>
        </authorList>
    </citation>
    <scope>NUCLEOTIDE SEQUENCE [LARGE SCALE GENOMIC DNA]</scope>
    <source>
        <strain evidence="2 3">SN-593</strain>
    </source>
</reference>
<dbReference type="Proteomes" id="UP000595703">
    <property type="component" value="Chromosome"/>
</dbReference>
<reference evidence="2 3" key="1">
    <citation type="journal article" date="2010" name="J. Bacteriol.">
        <title>Biochemical characterization of a novel indole prenyltransferase from Streptomyces sp. SN-593.</title>
        <authorList>
            <person name="Takahashi S."/>
            <person name="Takagi H."/>
            <person name="Toyoda A."/>
            <person name="Uramoto M."/>
            <person name="Nogawa T."/>
            <person name="Ueki M."/>
            <person name="Sakaki Y."/>
            <person name="Osada H."/>
        </authorList>
    </citation>
    <scope>NUCLEOTIDE SEQUENCE [LARGE SCALE GENOMIC DNA]</scope>
    <source>
        <strain evidence="2 3">SN-593</strain>
    </source>
</reference>
<reference evidence="2 3" key="4">
    <citation type="journal article" date="2020" name="Sci. Rep.">
        <title>beta-carboline chemical signals induce reveromycin production through a LuxR family regulator in Streptomyces sp. SN-593.</title>
        <authorList>
            <person name="Panthee S."/>
            <person name="Kito N."/>
            <person name="Hayashi T."/>
            <person name="Shimizu T."/>
            <person name="Ishikawa J."/>
            <person name="Hamamoto H."/>
            <person name="Osada H."/>
            <person name="Takahashi S."/>
        </authorList>
    </citation>
    <scope>NUCLEOTIDE SEQUENCE [LARGE SCALE GENOMIC DNA]</scope>
    <source>
        <strain evidence="2 3">SN-593</strain>
    </source>
</reference>
<evidence type="ECO:0000313" key="3">
    <source>
        <dbReference type="Proteomes" id="UP000595703"/>
    </source>
</evidence>
<protein>
    <submittedName>
        <fullName evidence="2">Uncharacterized protein</fullName>
    </submittedName>
</protein>
<sequence>MTHDSERTARVGCEGVVCRGRSGVPGQARALAPAGSLLCPACVLRLTADLRRMPRLYDECARLLGGSDRPRERTSGGGSPTGLPFNTAAAEARSALVSLLRSWARLVVEERVVAPPRDTVAGAVAFLVRHVEWLAAHDAAGELTEEVARAVRRARRVTDPSPGRSVRVGTCVVAECGGGLTAVARGGRDGAVVEVRCAAVASHRWSGREWMALGGGAVAAPREDGGEPAEQPGSVGRPGPAEQPEPTGPPERIADRAQAVQWLSPRDVSLLWGIPSGSVYRRASEQKWRRRSGKGRTFYWKEDVLRSVGADGGDGGDGGEES</sequence>
<feature type="region of interest" description="Disordered" evidence="1">
    <location>
        <begin position="218"/>
        <end position="251"/>
    </location>
</feature>
<name>A0A7U3URA7_9ACTN</name>
<organism evidence="2 3">
    <name type="scientific">Actinacidiphila reveromycinica</name>
    <dbReference type="NCBI Taxonomy" id="659352"/>
    <lineage>
        <taxon>Bacteria</taxon>
        <taxon>Bacillati</taxon>
        <taxon>Actinomycetota</taxon>
        <taxon>Actinomycetes</taxon>
        <taxon>Kitasatosporales</taxon>
        <taxon>Streptomycetaceae</taxon>
        <taxon>Actinacidiphila</taxon>
    </lineage>
</organism>
<gene>
    <name evidence="2" type="ORF">RVR_2901</name>
</gene>
<evidence type="ECO:0000256" key="1">
    <source>
        <dbReference type="SAM" id="MobiDB-lite"/>
    </source>
</evidence>
<reference evidence="2 3" key="3">
    <citation type="journal article" date="2011" name="Nat. Chem. Biol.">
        <title>Reveromycin A biosynthesis uses RevG and RevJ for stereospecific spiroacetal formation.</title>
        <authorList>
            <person name="Takahashi S."/>
            <person name="Toyoda A."/>
            <person name="Sekiyama Y."/>
            <person name="Takagi H."/>
            <person name="Nogawa T."/>
            <person name="Uramoto M."/>
            <person name="Suzuki R."/>
            <person name="Koshino H."/>
            <person name="Kumano T."/>
            <person name="Panthee S."/>
            <person name="Dairi T."/>
            <person name="Ishikawa J."/>
            <person name="Ikeda H."/>
            <person name="Sakaki Y."/>
            <person name="Osada H."/>
        </authorList>
    </citation>
    <scope>NUCLEOTIDE SEQUENCE [LARGE SCALE GENOMIC DNA]</scope>
    <source>
        <strain evidence="2 3">SN-593</strain>
    </source>
</reference>
<accession>A0A7U3URA7</accession>
<dbReference type="EMBL" id="AP018365">
    <property type="protein sequence ID" value="BBA97248.1"/>
    <property type="molecule type" value="Genomic_DNA"/>
</dbReference>
<evidence type="ECO:0000313" key="2">
    <source>
        <dbReference type="EMBL" id="BBA97248.1"/>
    </source>
</evidence>